<gene>
    <name evidence="2" type="ORF">KY084_04650</name>
</gene>
<dbReference type="InterPro" id="IPR045500">
    <property type="entry name" value="DUF6491"/>
</dbReference>
<dbReference type="Pfam" id="PF20101">
    <property type="entry name" value="DUF6491"/>
    <property type="match status" value="1"/>
</dbReference>
<comment type="caution">
    <text evidence="2">The sequence shown here is derived from an EMBL/GenBank/DDBJ whole genome shotgun (WGS) entry which is preliminary data.</text>
</comment>
<evidence type="ECO:0000313" key="3">
    <source>
        <dbReference type="Proteomes" id="UP001197214"/>
    </source>
</evidence>
<dbReference type="EMBL" id="JAHWZX010000003">
    <property type="protein sequence ID" value="MBW4330164.1"/>
    <property type="molecule type" value="Genomic_DNA"/>
</dbReference>
<dbReference type="Proteomes" id="UP001197214">
    <property type="component" value="Unassembled WGS sequence"/>
</dbReference>
<reference evidence="2 3" key="1">
    <citation type="submission" date="2021-07" db="EMBL/GenBank/DDBJ databases">
        <title>Stakelama flava sp. nov., a novel endophytic bacterium isolated from branch of Kandelia candel.</title>
        <authorList>
            <person name="Tuo L."/>
        </authorList>
    </citation>
    <scope>NUCLEOTIDE SEQUENCE [LARGE SCALE GENOMIC DNA]</scope>
    <source>
        <strain evidence="2 3">CBK3Z-3</strain>
    </source>
</reference>
<evidence type="ECO:0000256" key="1">
    <source>
        <dbReference type="SAM" id="SignalP"/>
    </source>
</evidence>
<proteinExistence type="predicted"/>
<keyword evidence="1" id="KW-0732">Signal</keyword>
<keyword evidence="3" id="KW-1185">Reference proteome</keyword>
<protein>
    <submittedName>
        <fullName evidence="2">Uncharacterized protein</fullName>
    </submittedName>
</protein>
<evidence type="ECO:0000313" key="2">
    <source>
        <dbReference type="EMBL" id="MBW4330164.1"/>
    </source>
</evidence>
<sequence>MMMFALLLAFAPAQNAQSPVPVDKRPQVSIAFASNGGLRNWTRGTDDSSLYVQDSRLRWYYVRLSGPCLKYMTSMSIGYTTDSNGSFDRFSHVFDLSQPERVCGAESIVRSAKPPQYGGKGIAEPVSGT</sequence>
<accession>A0ABS6XIW7</accession>
<name>A0ABS6XIW7_9SPHN</name>
<feature type="chain" id="PRO_5046308194" evidence="1">
    <location>
        <begin position="17"/>
        <end position="129"/>
    </location>
</feature>
<organism evidence="2 3">
    <name type="scientific">Stakelama flava</name>
    <dbReference type="NCBI Taxonomy" id="2860338"/>
    <lineage>
        <taxon>Bacteria</taxon>
        <taxon>Pseudomonadati</taxon>
        <taxon>Pseudomonadota</taxon>
        <taxon>Alphaproteobacteria</taxon>
        <taxon>Sphingomonadales</taxon>
        <taxon>Sphingomonadaceae</taxon>
        <taxon>Stakelama</taxon>
    </lineage>
</organism>
<feature type="signal peptide" evidence="1">
    <location>
        <begin position="1"/>
        <end position="16"/>
    </location>
</feature>